<dbReference type="PANTHER" id="PTHR10799">
    <property type="entry name" value="SNF2/RAD54 HELICASE FAMILY"/>
    <property type="match status" value="1"/>
</dbReference>
<dbReference type="InterPro" id="IPR014001">
    <property type="entry name" value="Helicase_ATP-bd"/>
</dbReference>
<feature type="domain" description="Helicase C-terminal" evidence="3">
    <location>
        <begin position="952"/>
        <end position="1107"/>
    </location>
</feature>
<dbReference type="SMART" id="SM00487">
    <property type="entry name" value="DEXDc"/>
    <property type="match status" value="1"/>
</dbReference>
<evidence type="ECO:0000259" key="2">
    <source>
        <dbReference type="PROSITE" id="PS51192"/>
    </source>
</evidence>
<dbReference type="GO" id="GO:0004386">
    <property type="term" value="F:helicase activity"/>
    <property type="evidence" value="ECO:0007669"/>
    <property type="project" value="UniProtKB-KW"/>
</dbReference>
<keyword evidence="1 4" id="KW-0378">Hydrolase</keyword>
<name>A0ABT9BIL5_9BACT</name>
<dbReference type="PROSITE" id="PS51192">
    <property type="entry name" value="HELICASE_ATP_BIND_1"/>
    <property type="match status" value="1"/>
</dbReference>
<dbReference type="GO" id="GO:0016787">
    <property type="term" value="F:hydrolase activity"/>
    <property type="evidence" value="ECO:0007669"/>
    <property type="project" value="UniProtKB-KW"/>
</dbReference>
<dbReference type="Gene3D" id="3.40.50.300">
    <property type="entry name" value="P-loop containing nucleotide triphosphate hydrolases"/>
    <property type="match status" value="1"/>
</dbReference>
<dbReference type="Pfam" id="PF00271">
    <property type="entry name" value="Helicase_C"/>
    <property type="match status" value="1"/>
</dbReference>
<dbReference type="CDD" id="cd18793">
    <property type="entry name" value="SF2_C_SNF"/>
    <property type="match status" value="1"/>
</dbReference>
<dbReference type="Pfam" id="PF00176">
    <property type="entry name" value="SNF2-rel_dom"/>
    <property type="match status" value="1"/>
</dbReference>
<dbReference type="InterPro" id="IPR027417">
    <property type="entry name" value="P-loop_NTPase"/>
</dbReference>
<dbReference type="InterPro" id="IPR000330">
    <property type="entry name" value="SNF2_N"/>
</dbReference>
<sequence length="1116" mass="123522">MPATPAFSSTDYQLRGLLLADLSEALLAAHSAAQLPGATESGVDYEELSVDFGLFVRAGDAAFPAVTLSQQRKGLTLSCPCEMPKTGLCEHQAAVLRAVWQRRELRLFFDKALRRDFFLPTARQYGLETEADLDQYFSLGYQNRRLEVSPKSAGLYPLTPAAQAQLVAALLPARPAGPAVAGRRLVVLGRHKYYEHPAAYLFETAFTAGGKPKNPLLPVPPLDAGLGSEQLADLRFYAALARLQQQGERSPQADWESLRALVQNPLNLPIFTSEGTVTDRMAAPALQPLVLRMGQVTLQLTVRPQGPLQAISASLTLNGQPRDLRTLPLKLGAFLALPEAWYLVDRPELLRLITFFKSCRNELLLPQVKFADFQREVLGPLAAQVPVSYLELPPGTPAQLAAHGFAKGPEHLLYLSATGDAIDLLPVLKYGAVEVPILSRQLIYAVDNVTGKPFRVLRDVAAEAAFAALLLQQQPAFAEQLAQDRPALYLSRRQFLEDDWFLDAFEGWQERGITVLGFDELNLNKRSPHKARMTIRVSSEANWFDTELHVRIGRQLVPLARLHQAVRKRSRYVRLDDGTQGILPEAWLAKFARYFAAGELAGEHLRTPRISFAAVAELYESADFTPAARQQLAQLQEQVAGFAGIGPVAPPTGLRGTLRPYQQHGLNWLHFLAKFGFGGCLADDMGLGKTITVLAFLLGQQAEKPGRVSLVVVPTSLVFNWQDEAAKFAPGLRLLTLHGPGRARSAAAFADYDVVLTTYGTLLSDIAWLRRFGFHYAVLDEAQAIKNPDSQRHRAARLLQAQGRLVLTGTPLENNTYDLYGQLAFACPGLLGSARHFREQFAEPIDKFQSDSHARALRRRIAPFVLRRTKQQVAPELPARTELLRHCPMPPEQRRIYDYHKKLYREQLMGHPPDDLPAQRLHVLQGLTRLRQICDAPALLATEEDYGPVSGKLDVLLSEIDAHAPEHKILVFSQFVAMLDLIRAALRARGIAHEYLTGQTRNRAAAVANFQENPAVRVFLISLKAGGTGLNLTAADYVYLVDPWWNPAAEAQAIDRSHRLGQDKPVVAVRLVCPDTVEEKILTLQARKQDLAQRLVRPDAAALKALTRAELLALLE</sequence>
<dbReference type="RefSeq" id="WP_305008978.1">
    <property type="nucleotide sequence ID" value="NZ_JAUQSY010000021.1"/>
</dbReference>
<dbReference type="PROSITE" id="PS51194">
    <property type="entry name" value="HELICASE_CTER"/>
    <property type="match status" value="1"/>
</dbReference>
<dbReference type="InterPro" id="IPR049730">
    <property type="entry name" value="SNF2/RAD54-like_C"/>
</dbReference>
<dbReference type="CDD" id="cd18012">
    <property type="entry name" value="DEXQc_arch_SWI2_SNF2"/>
    <property type="match status" value="1"/>
</dbReference>
<keyword evidence="4" id="KW-0347">Helicase</keyword>
<comment type="caution">
    <text evidence="4">The sequence shown here is derived from an EMBL/GenBank/DDBJ whole genome shotgun (WGS) entry which is preliminary data.</text>
</comment>
<feature type="domain" description="Helicase ATP-binding" evidence="2">
    <location>
        <begin position="670"/>
        <end position="829"/>
    </location>
</feature>
<dbReference type="Proteomes" id="UP001176429">
    <property type="component" value="Unassembled WGS sequence"/>
</dbReference>
<dbReference type="SMART" id="SM00490">
    <property type="entry name" value="HELICc"/>
    <property type="match status" value="1"/>
</dbReference>
<dbReference type="SUPFAM" id="SSF52540">
    <property type="entry name" value="P-loop containing nucleoside triphosphate hydrolases"/>
    <property type="match status" value="2"/>
</dbReference>
<reference evidence="4" key="1">
    <citation type="submission" date="2023-07" db="EMBL/GenBank/DDBJ databases">
        <authorList>
            <person name="Kim M.K."/>
        </authorList>
    </citation>
    <scope>NUCLEOTIDE SEQUENCE</scope>
    <source>
        <strain evidence="4">ASUV-10-1</strain>
    </source>
</reference>
<dbReference type="EC" id="3.6.4.-" evidence="4"/>
<accession>A0ABT9BIL5</accession>
<dbReference type="InterPro" id="IPR001650">
    <property type="entry name" value="Helicase_C-like"/>
</dbReference>
<keyword evidence="5" id="KW-1185">Reference proteome</keyword>
<organism evidence="4 5">
    <name type="scientific">Hymenobacter aranciens</name>
    <dbReference type="NCBI Taxonomy" id="3063996"/>
    <lineage>
        <taxon>Bacteria</taxon>
        <taxon>Pseudomonadati</taxon>
        <taxon>Bacteroidota</taxon>
        <taxon>Cytophagia</taxon>
        <taxon>Cytophagales</taxon>
        <taxon>Hymenobacteraceae</taxon>
        <taxon>Hymenobacter</taxon>
    </lineage>
</organism>
<dbReference type="InterPro" id="IPR038718">
    <property type="entry name" value="SNF2-like_sf"/>
</dbReference>
<evidence type="ECO:0000313" key="5">
    <source>
        <dbReference type="Proteomes" id="UP001176429"/>
    </source>
</evidence>
<gene>
    <name evidence="4" type="ORF">Q5H93_22565</name>
</gene>
<dbReference type="EMBL" id="JAUQSY010000021">
    <property type="protein sequence ID" value="MDO7877539.1"/>
    <property type="molecule type" value="Genomic_DNA"/>
</dbReference>
<dbReference type="Gene3D" id="3.40.50.10810">
    <property type="entry name" value="Tandem AAA-ATPase domain"/>
    <property type="match status" value="1"/>
</dbReference>
<keyword evidence="4" id="KW-0547">Nucleotide-binding</keyword>
<evidence type="ECO:0000259" key="3">
    <source>
        <dbReference type="PROSITE" id="PS51194"/>
    </source>
</evidence>
<evidence type="ECO:0000313" key="4">
    <source>
        <dbReference type="EMBL" id="MDO7877539.1"/>
    </source>
</evidence>
<evidence type="ECO:0000256" key="1">
    <source>
        <dbReference type="ARBA" id="ARBA00022801"/>
    </source>
</evidence>
<proteinExistence type="predicted"/>
<protein>
    <submittedName>
        <fullName evidence="4">DEAD/DEAH box helicase</fullName>
        <ecNumber evidence="4">3.6.4.-</ecNumber>
    </submittedName>
</protein>
<keyword evidence="4" id="KW-0067">ATP-binding</keyword>